<evidence type="ECO:0000313" key="2">
    <source>
        <dbReference type="EMBL" id="MBA8888643.1"/>
    </source>
</evidence>
<feature type="compositionally biased region" description="Basic and acidic residues" evidence="1">
    <location>
        <begin position="1"/>
        <end position="10"/>
    </location>
</feature>
<dbReference type="AlphaFoldDB" id="A0A839F134"/>
<gene>
    <name evidence="2" type="ORF">FHW12_002876</name>
</gene>
<keyword evidence="3" id="KW-1185">Reference proteome</keyword>
<comment type="caution">
    <text evidence="2">The sequence shown here is derived from an EMBL/GenBank/DDBJ whole genome shotgun (WGS) entry which is preliminary data.</text>
</comment>
<organism evidence="2 3">
    <name type="scientific">Dokdonella fugitiva</name>
    <dbReference type="NCBI Taxonomy" id="328517"/>
    <lineage>
        <taxon>Bacteria</taxon>
        <taxon>Pseudomonadati</taxon>
        <taxon>Pseudomonadota</taxon>
        <taxon>Gammaproteobacteria</taxon>
        <taxon>Lysobacterales</taxon>
        <taxon>Rhodanobacteraceae</taxon>
        <taxon>Dokdonella</taxon>
    </lineage>
</organism>
<protein>
    <submittedName>
        <fullName evidence="2">Uncharacterized protein</fullName>
    </submittedName>
</protein>
<proteinExistence type="predicted"/>
<accession>A0A839F134</accession>
<name>A0A839F134_9GAMM</name>
<dbReference type="EMBL" id="JACGXL010000004">
    <property type="protein sequence ID" value="MBA8888643.1"/>
    <property type="molecule type" value="Genomic_DNA"/>
</dbReference>
<dbReference type="Proteomes" id="UP000550401">
    <property type="component" value="Unassembled WGS sequence"/>
</dbReference>
<dbReference type="RefSeq" id="WP_182531681.1">
    <property type="nucleotide sequence ID" value="NZ_JACGXL010000004.1"/>
</dbReference>
<feature type="region of interest" description="Disordered" evidence="1">
    <location>
        <begin position="1"/>
        <end position="20"/>
    </location>
</feature>
<reference evidence="2 3" key="1">
    <citation type="submission" date="2020-07" db="EMBL/GenBank/DDBJ databases">
        <title>Genomic Encyclopedia of Type Strains, Phase IV (KMG-V): Genome sequencing to study the core and pangenomes of soil and plant-associated prokaryotes.</title>
        <authorList>
            <person name="Whitman W."/>
        </authorList>
    </citation>
    <scope>NUCLEOTIDE SEQUENCE [LARGE SCALE GENOMIC DNA]</scope>
    <source>
        <strain evidence="2 3">RH2WT43</strain>
    </source>
</reference>
<evidence type="ECO:0000256" key="1">
    <source>
        <dbReference type="SAM" id="MobiDB-lite"/>
    </source>
</evidence>
<evidence type="ECO:0000313" key="3">
    <source>
        <dbReference type="Proteomes" id="UP000550401"/>
    </source>
</evidence>
<sequence length="104" mass="11283">MTDQHLHGLEESFDVGSPQDEPATLASIVLNCMRDRPLAVYLGEGRALRCVPARALGEIEIDDIVGVYSPKADLDAIADDIRTYVEARFGPARVPPVLAPRRAA</sequence>